<evidence type="ECO:0000256" key="6">
    <source>
        <dbReference type="ARBA" id="ARBA00022723"/>
    </source>
</evidence>
<keyword evidence="11" id="KW-0560">Oxidoreductase</keyword>
<dbReference type="PANTHER" id="PTHR12863:SF1">
    <property type="entry name" value="FATTY ACID 2-HYDROXYLASE"/>
    <property type="match status" value="1"/>
</dbReference>
<evidence type="ECO:0000256" key="13">
    <source>
        <dbReference type="ARBA" id="ARBA00023136"/>
    </source>
</evidence>
<keyword evidence="10 15" id="KW-1133">Transmembrane helix</keyword>
<sequence length="166" mass="19173">MLFKVGHLGSNYLQWVHMPAPGQPRFFRSPVLEYLTKTPWWVVPLIWVPIILACLRRAFLGSHKHCTQPMLLVAAGVLLWQLLEYCIHRHIFHAHPRSYWAITMHFGFHGCHHKFPQDRERLVFPPLPAFFIAAAIHTLLTAALPKEAVMPVFSGVLLGYLAYDSW</sequence>
<evidence type="ECO:0000259" key="16">
    <source>
        <dbReference type="Pfam" id="PF04116"/>
    </source>
</evidence>
<evidence type="ECO:0000256" key="14">
    <source>
        <dbReference type="ARBA" id="ARBA00023160"/>
    </source>
</evidence>
<evidence type="ECO:0000256" key="9">
    <source>
        <dbReference type="ARBA" id="ARBA00022833"/>
    </source>
</evidence>
<evidence type="ECO:0000256" key="10">
    <source>
        <dbReference type="ARBA" id="ARBA00022989"/>
    </source>
</evidence>
<dbReference type="InterPro" id="IPR014430">
    <property type="entry name" value="Scs7"/>
</dbReference>
<dbReference type="PANTHER" id="PTHR12863">
    <property type="entry name" value="FATTY ACID HYDROXYLASE"/>
    <property type="match status" value="1"/>
</dbReference>
<comment type="cofactor">
    <cofactor evidence="1">
        <name>Zn(2+)</name>
        <dbReference type="ChEBI" id="CHEBI:29105"/>
    </cofactor>
</comment>
<evidence type="ECO:0000256" key="5">
    <source>
        <dbReference type="ARBA" id="ARBA00022692"/>
    </source>
</evidence>
<keyword evidence="9" id="KW-0862">Zinc</keyword>
<evidence type="ECO:0000256" key="15">
    <source>
        <dbReference type="SAM" id="Phobius"/>
    </source>
</evidence>
<evidence type="ECO:0000256" key="3">
    <source>
        <dbReference type="ARBA" id="ARBA00009324"/>
    </source>
</evidence>
<comment type="similarity">
    <text evidence="3">Belongs to the sterol desaturase family.</text>
</comment>
<keyword evidence="18" id="KW-1185">Reference proteome</keyword>
<keyword evidence="5 15" id="KW-0812">Transmembrane</keyword>
<comment type="subcellular location">
    <subcellularLocation>
        <location evidence="2">Endoplasmic reticulum membrane</location>
        <topology evidence="2">Multi-pass membrane protein</topology>
    </subcellularLocation>
</comment>
<dbReference type="InterPro" id="IPR006694">
    <property type="entry name" value="Fatty_acid_hydroxylase"/>
</dbReference>
<name>A0ABR2YXK7_9CHLO</name>
<feature type="transmembrane region" description="Helical" evidence="15">
    <location>
        <begin position="122"/>
        <end position="142"/>
    </location>
</feature>
<evidence type="ECO:0000256" key="4">
    <source>
        <dbReference type="ARBA" id="ARBA00022516"/>
    </source>
</evidence>
<keyword evidence="13 15" id="KW-0472">Membrane</keyword>
<protein>
    <recommendedName>
        <fullName evidence="16">Fatty acid hydroxylase domain-containing protein</fullName>
    </recommendedName>
</protein>
<evidence type="ECO:0000256" key="8">
    <source>
        <dbReference type="ARBA" id="ARBA00022832"/>
    </source>
</evidence>
<proteinExistence type="inferred from homology"/>
<keyword evidence="12" id="KW-0443">Lipid metabolism</keyword>
<gene>
    <name evidence="17" type="ORF">WJX75_002065</name>
</gene>
<evidence type="ECO:0000256" key="2">
    <source>
        <dbReference type="ARBA" id="ARBA00004477"/>
    </source>
</evidence>
<evidence type="ECO:0000313" key="17">
    <source>
        <dbReference type="EMBL" id="KAK9916382.1"/>
    </source>
</evidence>
<dbReference type="Proteomes" id="UP001491310">
    <property type="component" value="Unassembled WGS sequence"/>
</dbReference>
<keyword evidence="4" id="KW-0444">Lipid biosynthesis</keyword>
<dbReference type="Pfam" id="PF04116">
    <property type="entry name" value="FA_hydroxylase"/>
    <property type="match status" value="1"/>
</dbReference>
<keyword evidence="8" id="KW-0276">Fatty acid metabolism</keyword>
<keyword evidence="6" id="KW-0479">Metal-binding</keyword>
<evidence type="ECO:0000256" key="12">
    <source>
        <dbReference type="ARBA" id="ARBA00023098"/>
    </source>
</evidence>
<evidence type="ECO:0000313" key="18">
    <source>
        <dbReference type="Proteomes" id="UP001491310"/>
    </source>
</evidence>
<keyword evidence="7" id="KW-0256">Endoplasmic reticulum</keyword>
<feature type="transmembrane region" description="Helical" evidence="15">
    <location>
        <begin position="38"/>
        <end position="55"/>
    </location>
</feature>
<reference evidence="17 18" key="1">
    <citation type="journal article" date="2024" name="Nat. Commun.">
        <title>Phylogenomics reveals the evolutionary origins of lichenization in chlorophyte algae.</title>
        <authorList>
            <person name="Puginier C."/>
            <person name="Libourel C."/>
            <person name="Otte J."/>
            <person name="Skaloud P."/>
            <person name="Haon M."/>
            <person name="Grisel S."/>
            <person name="Petersen M."/>
            <person name="Berrin J.G."/>
            <person name="Delaux P.M."/>
            <person name="Dal Grande F."/>
            <person name="Keller J."/>
        </authorList>
    </citation>
    <scope>NUCLEOTIDE SEQUENCE [LARGE SCALE GENOMIC DNA]</scope>
    <source>
        <strain evidence="17 18">SAG 216-7</strain>
    </source>
</reference>
<organism evidence="17 18">
    <name type="scientific">Coccomyxa subellipsoidea</name>
    <dbReference type="NCBI Taxonomy" id="248742"/>
    <lineage>
        <taxon>Eukaryota</taxon>
        <taxon>Viridiplantae</taxon>
        <taxon>Chlorophyta</taxon>
        <taxon>core chlorophytes</taxon>
        <taxon>Trebouxiophyceae</taxon>
        <taxon>Trebouxiophyceae incertae sedis</taxon>
        <taxon>Coccomyxaceae</taxon>
        <taxon>Coccomyxa</taxon>
    </lineage>
</organism>
<feature type="domain" description="Fatty acid hydroxylase" evidence="16">
    <location>
        <begin position="74"/>
        <end position="163"/>
    </location>
</feature>
<dbReference type="EMBL" id="JALJOT010000003">
    <property type="protein sequence ID" value="KAK9916382.1"/>
    <property type="molecule type" value="Genomic_DNA"/>
</dbReference>
<evidence type="ECO:0000256" key="1">
    <source>
        <dbReference type="ARBA" id="ARBA00001947"/>
    </source>
</evidence>
<evidence type="ECO:0000256" key="11">
    <source>
        <dbReference type="ARBA" id="ARBA00023002"/>
    </source>
</evidence>
<comment type="caution">
    <text evidence="17">The sequence shown here is derived from an EMBL/GenBank/DDBJ whole genome shotgun (WGS) entry which is preliminary data.</text>
</comment>
<evidence type="ECO:0000256" key="7">
    <source>
        <dbReference type="ARBA" id="ARBA00022824"/>
    </source>
</evidence>
<keyword evidence="14" id="KW-0275">Fatty acid biosynthesis</keyword>
<accession>A0ABR2YXK7</accession>